<keyword evidence="4 12" id="KW-0894">Sodium channel</keyword>
<gene>
    <name evidence="15" type="ORF">FJT64_026094</name>
</gene>
<evidence type="ECO:0000256" key="4">
    <source>
        <dbReference type="ARBA" id="ARBA00022461"/>
    </source>
</evidence>
<proteinExistence type="inferred from homology"/>
<dbReference type="Proteomes" id="UP000440578">
    <property type="component" value="Unassembled WGS sequence"/>
</dbReference>
<evidence type="ECO:0000256" key="12">
    <source>
        <dbReference type="RuleBase" id="RU000679"/>
    </source>
</evidence>
<dbReference type="AlphaFoldDB" id="A0A6A4W933"/>
<evidence type="ECO:0000256" key="10">
    <source>
        <dbReference type="ARBA" id="ARBA00023201"/>
    </source>
</evidence>
<keyword evidence="8 12" id="KW-0406">Ion transport</keyword>
<evidence type="ECO:0000256" key="6">
    <source>
        <dbReference type="ARBA" id="ARBA00022989"/>
    </source>
</evidence>
<reference evidence="15 16" key="1">
    <citation type="submission" date="2019-07" db="EMBL/GenBank/DDBJ databases">
        <title>Draft genome assembly of a fouling barnacle, Amphibalanus amphitrite (Darwin, 1854): The first reference genome for Thecostraca.</title>
        <authorList>
            <person name="Kim W."/>
        </authorList>
    </citation>
    <scope>NUCLEOTIDE SEQUENCE [LARGE SCALE GENOMIC DNA]</scope>
    <source>
        <strain evidence="15">SNU_AA5</strain>
        <tissue evidence="15">Soma without cirri and trophi</tissue>
    </source>
</reference>
<evidence type="ECO:0000256" key="1">
    <source>
        <dbReference type="ARBA" id="ARBA00004141"/>
    </source>
</evidence>
<comment type="caution">
    <text evidence="15">The sequence shown here is derived from an EMBL/GenBank/DDBJ whole genome shotgun (WGS) entry which is preliminary data.</text>
</comment>
<feature type="region of interest" description="Disordered" evidence="13">
    <location>
        <begin position="356"/>
        <end position="398"/>
    </location>
</feature>
<dbReference type="GO" id="GO:0015280">
    <property type="term" value="F:ligand-gated sodium channel activity"/>
    <property type="evidence" value="ECO:0007669"/>
    <property type="project" value="TreeGrafter"/>
</dbReference>
<dbReference type="Pfam" id="PF00858">
    <property type="entry name" value="ASC"/>
    <property type="match status" value="1"/>
</dbReference>
<dbReference type="OrthoDB" id="6336951at2759"/>
<sequence length="407" mass="44930">MGYCKDLSCFLVACAGLLALQCHELAVLFVSEPTALIRSTEPADSMTVPGMTVCPSTRLRGDVLADWGILADNGRWPDWYRFPENRTLDELWMEAAVDLNELVRGCLGGECDSQHPRGGPGVVRGHWTPVLNEMGVCYTLRLNRLMDIEGSYFKLHFYHSHLHTLVGESGAVHVFLHGEEPPVVEAGDWLRPGLVLPHPHVTIHPGERLDVEARGELEQCIRHLQAGRLGCRAPWMPGPAEQGCRSRNEVLAFIVPPEVTPGQVRRHCHCDPGCTRERWTLTELERKVVEGGRLYNVSFLTVRWAEWVRVTREQLTYGTSSLLSDIGGIVGILFGASLLGVVQAAEQWLPTALPARWRRRNGQQPQARGKRMAAQQLGDGTGADGVKGEDAAGNGAKGRANVWVLPE</sequence>
<keyword evidence="10 12" id="KW-0739">Sodium transport</keyword>
<dbReference type="PANTHER" id="PTHR11690:SF300">
    <property type="entry name" value="PICKPOCKET PROTEIN 19"/>
    <property type="match status" value="1"/>
</dbReference>
<evidence type="ECO:0000256" key="2">
    <source>
        <dbReference type="ARBA" id="ARBA00007193"/>
    </source>
</evidence>
<evidence type="ECO:0000313" key="15">
    <source>
        <dbReference type="EMBL" id="KAF0301659.1"/>
    </source>
</evidence>
<comment type="similarity">
    <text evidence="2 12">Belongs to the amiloride-sensitive sodium channel (TC 1.A.6) family.</text>
</comment>
<keyword evidence="16" id="KW-1185">Reference proteome</keyword>
<dbReference type="Gene3D" id="1.10.287.770">
    <property type="entry name" value="YojJ-like"/>
    <property type="match status" value="1"/>
</dbReference>
<keyword evidence="5 12" id="KW-0812">Transmembrane</keyword>
<accession>A0A6A4W933</accession>
<keyword evidence="3 12" id="KW-0813">Transport</keyword>
<organism evidence="15 16">
    <name type="scientific">Amphibalanus amphitrite</name>
    <name type="common">Striped barnacle</name>
    <name type="synonym">Balanus amphitrite</name>
    <dbReference type="NCBI Taxonomy" id="1232801"/>
    <lineage>
        <taxon>Eukaryota</taxon>
        <taxon>Metazoa</taxon>
        <taxon>Ecdysozoa</taxon>
        <taxon>Arthropoda</taxon>
        <taxon>Crustacea</taxon>
        <taxon>Multicrustacea</taxon>
        <taxon>Cirripedia</taxon>
        <taxon>Thoracica</taxon>
        <taxon>Thoracicalcarea</taxon>
        <taxon>Balanomorpha</taxon>
        <taxon>Balanoidea</taxon>
        <taxon>Balanidae</taxon>
        <taxon>Amphibalaninae</taxon>
        <taxon>Amphibalanus</taxon>
    </lineage>
</organism>
<feature type="chain" id="PRO_5025363206" evidence="14">
    <location>
        <begin position="20"/>
        <end position="407"/>
    </location>
</feature>
<dbReference type="PANTHER" id="PTHR11690">
    <property type="entry name" value="AMILORIDE-SENSITIVE SODIUM CHANNEL-RELATED"/>
    <property type="match status" value="1"/>
</dbReference>
<comment type="subcellular location">
    <subcellularLocation>
        <location evidence="1">Membrane</location>
        <topology evidence="1">Multi-pass membrane protein</topology>
    </subcellularLocation>
</comment>
<evidence type="ECO:0000256" key="14">
    <source>
        <dbReference type="SAM" id="SignalP"/>
    </source>
</evidence>
<keyword evidence="14" id="KW-0732">Signal</keyword>
<dbReference type="EMBL" id="VIIS01001139">
    <property type="protein sequence ID" value="KAF0301659.1"/>
    <property type="molecule type" value="Genomic_DNA"/>
</dbReference>
<evidence type="ECO:0000256" key="13">
    <source>
        <dbReference type="SAM" id="MobiDB-lite"/>
    </source>
</evidence>
<evidence type="ECO:0000256" key="7">
    <source>
        <dbReference type="ARBA" id="ARBA00023053"/>
    </source>
</evidence>
<dbReference type="GO" id="GO:0005886">
    <property type="term" value="C:plasma membrane"/>
    <property type="evidence" value="ECO:0007669"/>
    <property type="project" value="TreeGrafter"/>
</dbReference>
<evidence type="ECO:0000256" key="3">
    <source>
        <dbReference type="ARBA" id="ARBA00022448"/>
    </source>
</evidence>
<protein>
    <submittedName>
        <fullName evidence="15">Uncharacterized protein</fullName>
    </submittedName>
</protein>
<name>A0A6A4W933_AMPAM</name>
<evidence type="ECO:0000256" key="9">
    <source>
        <dbReference type="ARBA" id="ARBA00023136"/>
    </source>
</evidence>
<keyword evidence="6" id="KW-1133">Transmembrane helix</keyword>
<keyword evidence="7" id="KW-0915">Sodium</keyword>
<evidence type="ECO:0000256" key="11">
    <source>
        <dbReference type="ARBA" id="ARBA00023303"/>
    </source>
</evidence>
<evidence type="ECO:0000313" key="16">
    <source>
        <dbReference type="Proteomes" id="UP000440578"/>
    </source>
</evidence>
<keyword evidence="11 12" id="KW-0407">Ion channel</keyword>
<feature type="signal peptide" evidence="14">
    <location>
        <begin position="1"/>
        <end position="19"/>
    </location>
</feature>
<evidence type="ECO:0000256" key="5">
    <source>
        <dbReference type="ARBA" id="ARBA00022692"/>
    </source>
</evidence>
<dbReference type="InterPro" id="IPR001873">
    <property type="entry name" value="ENaC"/>
</dbReference>
<evidence type="ECO:0000256" key="8">
    <source>
        <dbReference type="ARBA" id="ARBA00023065"/>
    </source>
</evidence>
<keyword evidence="9" id="KW-0472">Membrane</keyword>